<dbReference type="AlphaFoldDB" id="A0A1C3EAE8"/>
<evidence type="ECO:0000313" key="2">
    <source>
        <dbReference type="Proteomes" id="UP000094828"/>
    </source>
</evidence>
<name>A0A1C3EAE8_9PLAN</name>
<sequence length="113" mass="12377">MSCLIFLVNFAASREEGLKFGGLSRRREGGSERVWALFGTGETPQVGRATREGARGEELVHFAGAAWHPTVGRMEKTLTLPSPTKTRARVPEGELTCQVRGVCLFEDVGRKCI</sequence>
<gene>
    <name evidence="1" type="ORF">A6X21_06025</name>
</gene>
<reference evidence="1 2" key="1">
    <citation type="submission" date="2016-05" db="EMBL/GenBank/DDBJ databases">
        <title>Genomic and physiological characterization of Planctopirus sp. isolated from fresh water lake.</title>
        <authorList>
            <person name="Subhash Y."/>
            <person name="Ramana C."/>
        </authorList>
    </citation>
    <scope>NUCLEOTIDE SEQUENCE [LARGE SCALE GENOMIC DNA]</scope>
    <source>
        <strain evidence="1 2">JC280</strain>
    </source>
</reference>
<proteinExistence type="predicted"/>
<keyword evidence="2" id="KW-1185">Reference proteome</keyword>
<evidence type="ECO:0000313" key="1">
    <source>
        <dbReference type="EMBL" id="ODA30180.1"/>
    </source>
</evidence>
<dbReference type="EMBL" id="LYDR01000113">
    <property type="protein sequence ID" value="ODA30180.1"/>
    <property type="molecule type" value="Genomic_DNA"/>
</dbReference>
<protein>
    <submittedName>
        <fullName evidence="1">Uncharacterized protein</fullName>
    </submittedName>
</protein>
<comment type="caution">
    <text evidence="1">The sequence shown here is derived from an EMBL/GenBank/DDBJ whole genome shotgun (WGS) entry which is preliminary data.</text>
</comment>
<accession>A0A1C3EAE8</accession>
<organism evidence="1 2">
    <name type="scientific">Planctopirus hydrillae</name>
    <dbReference type="NCBI Taxonomy" id="1841610"/>
    <lineage>
        <taxon>Bacteria</taxon>
        <taxon>Pseudomonadati</taxon>
        <taxon>Planctomycetota</taxon>
        <taxon>Planctomycetia</taxon>
        <taxon>Planctomycetales</taxon>
        <taxon>Planctomycetaceae</taxon>
        <taxon>Planctopirus</taxon>
    </lineage>
</organism>
<dbReference type="Proteomes" id="UP000094828">
    <property type="component" value="Unassembled WGS sequence"/>
</dbReference>